<reference evidence="3" key="2">
    <citation type="submission" date="2021-02" db="UniProtKB">
        <authorList>
            <consortium name="EnsemblMetazoa"/>
        </authorList>
    </citation>
    <scope>IDENTIFICATION</scope>
    <source>
        <strain evidence="3">JHB</strain>
    </source>
</reference>
<name>B0WPM3_CULQU</name>
<dbReference type="VEuPathDB" id="VectorBase:CPIJ009169"/>
<dbReference type="eggNOG" id="ENOG502TKX2">
    <property type="taxonomic scope" value="Eukaryota"/>
</dbReference>
<proteinExistence type="predicted"/>
<feature type="transmembrane region" description="Helical" evidence="1">
    <location>
        <begin position="245"/>
        <end position="268"/>
    </location>
</feature>
<evidence type="ECO:0000313" key="2">
    <source>
        <dbReference type="EMBL" id="EDS32426.1"/>
    </source>
</evidence>
<organism>
    <name type="scientific">Culex quinquefasciatus</name>
    <name type="common">Southern house mosquito</name>
    <name type="synonym">Culex pungens</name>
    <dbReference type="NCBI Taxonomy" id="7176"/>
    <lineage>
        <taxon>Eukaryota</taxon>
        <taxon>Metazoa</taxon>
        <taxon>Ecdysozoa</taxon>
        <taxon>Arthropoda</taxon>
        <taxon>Hexapoda</taxon>
        <taxon>Insecta</taxon>
        <taxon>Pterygota</taxon>
        <taxon>Neoptera</taxon>
        <taxon>Endopterygota</taxon>
        <taxon>Diptera</taxon>
        <taxon>Nematocera</taxon>
        <taxon>Culicoidea</taxon>
        <taxon>Culicidae</taxon>
        <taxon>Culicinae</taxon>
        <taxon>Culicini</taxon>
        <taxon>Culex</taxon>
        <taxon>Culex</taxon>
    </lineage>
</organism>
<evidence type="ECO:0000256" key="1">
    <source>
        <dbReference type="SAM" id="Phobius"/>
    </source>
</evidence>
<protein>
    <submittedName>
        <fullName evidence="2 3">Uncharacterized protein</fullName>
    </submittedName>
</protein>
<keyword evidence="1" id="KW-1133">Transmembrane helix</keyword>
<gene>
    <name evidence="3" type="primary">6041393</name>
    <name evidence="2" type="ORF">CpipJ_CPIJ009169</name>
</gene>
<dbReference type="HOGENOM" id="CLU_960468_0_0_1"/>
<dbReference type="EnsemblMetazoa" id="CPIJ009169-RA">
    <property type="protein sequence ID" value="CPIJ009169-PA"/>
    <property type="gene ID" value="CPIJ009169"/>
</dbReference>
<keyword evidence="1" id="KW-0812">Transmembrane</keyword>
<sequence>MGIVCGQRSQSNAKRISYFFWEHGGNKKGPHTVILFTHTRNETRYIPEDERKVKKTPTPIIVPEPVDLMELAAKLSIMRANGSNKLTIQEGMAKCHNLFLYLSQQIIPERIDNIINTFPHILSYKGLMVQQLFQRVHGDPDNSRDMENVLSAGTLLDKKSFLGVINHHLRGALRIMKDLGHRGISAKHDIASNNPAVSFAAPLIKWVQASNDQNITDVIDSHIDQDPERKPHLVCVASELEEGDYFAVFAGYILPCGPSFCIAIVVFVKTLNVLKVKIPPLLKKFVNFIEVHVLGLELQSKYSSVNKLNARLAEGLGQRED</sequence>
<dbReference type="OMA" id="FFWKHGG"/>
<dbReference type="VEuPathDB" id="VectorBase:CQUJHB017198"/>
<keyword evidence="4" id="KW-1185">Reference proteome</keyword>
<reference evidence="2" key="1">
    <citation type="submission" date="2007-03" db="EMBL/GenBank/DDBJ databases">
        <title>Annotation of Culex pipiens quinquefasciatus.</title>
        <authorList>
            <consortium name="The Broad Institute Genome Sequencing Platform"/>
            <person name="Atkinson P.W."/>
            <person name="Hemingway J."/>
            <person name="Christensen B.M."/>
            <person name="Higgs S."/>
            <person name="Kodira C."/>
            <person name="Hannick L."/>
            <person name="Megy K."/>
            <person name="O'Leary S."/>
            <person name="Pearson M."/>
            <person name="Haas B.J."/>
            <person name="Mauceli E."/>
            <person name="Wortman J.R."/>
            <person name="Lee N.H."/>
            <person name="Guigo R."/>
            <person name="Stanke M."/>
            <person name="Alvarado L."/>
            <person name="Amedeo P."/>
            <person name="Antoine C.H."/>
            <person name="Arensburger P."/>
            <person name="Bidwell S.L."/>
            <person name="Crawford M."/>
            <person name="Camaro F."/>
            <person name="Devon K."/>
            <person name="Engels R."/>
            <person name="Hammond M."/>
            <person name="Howarth C."/>
            <person name="Koehrsen M."/>
            <person name="Lawson D."/>
            <person name="Montgomery P."/>
            <person name="Nene V."/>
            <person name="Nusbaum C."/>
            <person name="Puiu D."/>
            <person name="Romero-Severson J."/>
            <person name="Severson D.W."/>
            <person name="Shumway M."/>
            <person name="Sisk P."/>
            <person name="Stolte C."/>
            <person name="Zeng Q."/>
            <person name="Eisenstadt E."/>
            <person name="Fraser-Liggett C."/>
            <person name="Strausberg R."/>
            <person name="Galagan J."/>
            <person name="Birren B."/>
            <person name="Collins F.H."/>
        </authorList>
    </citation>
    <scope>NUCLEOTIDE SEQUENCE [LARGE SCALE GENOMIC DNA]</scope>
    <source>
        <strain evidence="2">JHB</strain>
    </source>
</reference>
<dbReference type="InParanoid" id="B0WPM3"/>
<keyword evidence="1" id="KW-0472">Membrane</keyword>
<dbReference type="Proteomes" id="UP000002320">
    <property type="component" value="Unassembled WGS sequence"/>
</dbReference>
<evidence type="ECO:0000313" key="3">
    <source>
        <dbReference type="EnsemblMetazoa" id="CPIJ009169-PA"/>
    </source>
</evidence>
<dbReference type="AlphaFoldDB" id="B0WPM3"/>
<evidence type="ECO:0000313" key="4">
    <source>
        <dbReference type="Proteomes" id="UP000002320"/>
    </source>
</evidence>
<dbReference type="EMBL" id="DS232027">
    <property type="protein sequence ID" value="EDS32426.1"/>
    <property type="molecule type" value="Genomic_DNA"/>
</dbReference>
<dbReference type="KEGG" id="cqu:CpipJ_CPIJ009169"/>
<accession>B0WPM3</accession>
<dbReference type="OrthoDB" id="7764728at2759"/>